<evidence type="ECO:0000313" key="9">
    <source>
        <dbReference type="EMBL" id="KAF5728132.1"/>
    </source>
</evidence>
<evidence type="ECO:0000256" key="4">
    <source>
        <dbReference type="ARBA" id="ARBA00022833"/>
    </source>
</evidence>
<name>A0A7J7C1Y0_TRIWF</name>
<keyword evidence="5" id="KW-0238">DNA-binding</keyword>
<dbReference type="SMART" id="SM00356">
    <property type="entry name" value="ZnF_C3H1"/>
    <property type="match status" value="6"/>
</dbReference>
<dbReference type="AlphaFoldDB" id="A0A7J7C1Y0"/>
<feature type="domain" description="C3H1-type" evidence="8">
    <location>
        <begin position="189"/>
        <end position="217"/>
    </location>
</feature>
<keyword evidence="2" id="KW-0677">Repeat</keyword>
<dbReference type="InterPro" id="IPR036855">
    <property type="entry name" value="Znf_CCCH_sf"/>
</dbReference>
<dbReference type="PROSITE" id="PS50103">
    <property type="entry name" value="ZF_C3H1"/>
    <property type="match status" value="6"/>
</dbReference>
<feature type="domain" description="C3H1-type" evidence="8">
    <location>
        <begin position="269"/>
        <end position="297"/>
    </location>
</feature>
<feature type="domain" description="C3H1-type" evidence="8">
    <location>
        <begin position="91"/>
        <end position="119"/>
    </location>
</feature>
<dbReference type="FunFam" id="4.10.1000.10:FF:000033">
    <property type="entry name" value="zinc finger CCCH domain-containing protein 37"/>
    <property type="match status" value="1"/>
</dbReference>
<keyword evidence="1 6" id="KW-0479">Metal-binding</keyword>
<reference evidence="9 10" key="1">
    <citation type="journal article" date="2020" name="Nat. Commun.">
        <title>Genome of Tripterygium wilfordii and identification of cytochrome P450 involved in triptolide biosynthesis.</title>
        <authorList>
            <person name="Tu L."/>
            <person name="Su P."/>
            <person name="Zhang Z."/>
            <person name="Gao L."/>
            <person name="Wang J."/>
            <person name="Hu T."/>
            <person name="Zhou J."/>
            <person name="Zhang Y."/>
            <person name="Zhao Y."/>
            <person name="Liu Y."/>
            <person name="Song Y."/>
            <person name="Tong Y."/>
            <person name="Lu Y."/>
            <person name="Yang J."/>
            <person name="Xu C."/>
            <person name="Jia M."/>
            <person name="Peters R.J."/>
            <person name="Huang L."/>
            <person name="Gao W."/>
        </authorList>
    </citation>
    <scope>NUCLEOTIDE SEQUENCE [LARGE SCALE GENOMIC DNA]</scope>
    <source>
        <strain evidence="10">cv. XIE 37</strain>
        <tissue evidence="9">Leaf</tissue>
    </source>
</reference>
<dbReference type="InterPro" id="IPR000571">
    <property type="entry name" value="Znf_CCCH"/>
</dbReference>
<feature type="domain" description="C3H1-type" evidence="8">
    <location>
        <begin position="392"/>
        <end position="420"/>
    </location>
</feature>
<feature type="domain" description="C3H1-type" evidence="8">
    <location>
        <begin position="142"/>
        <end position="170"/>
    </location>
</feature>
<feature type="zinc finger region" description="C3H1-type" evidence="6">
    <location>
        <begin position="142"/>
        <end position="170"/>
    </location>
</feature>
<organism evidence="9 10">
    <name type="scientific">Tripterygium wilfordii</name>
    <name type="common">Thunder God vine</name>
    <dbReference type="NCBI Taxonomy" id="458696"/>
    <lineage>
        <taxon>Eukaryota</taxon>
        <taxon>Viridiplantae</taxon>
        <taxon>Streptophyta</taxon>
        <taxon>Embryophyta</taxon>
        <taxon>Tracheophyta</taxon>
        <taxon>Spermatophyta</taxon>
        <taxon>Magnoliopsida</taxon>
        <taxon>eudicotyledons</taxon>
        <taxon>Gunneridae</taxon>
        <taxon>Pentapetalae</taxon>
        <taxon>rosids</taxon>
        <taxon>fabids</taxon>
        <taxon>Celastrales</taxon>
        <taxon>Celastraceae</taxon>
        <taxon>Tripterygium</taxon>
    </lineage>
</organism>
<accession>A0A7J7C1Y0</accession>
<gene>
    <name evidence="9" type="ORF">HS088_TW21G00275</name>
</gene>
<dbReference type="PANTHER" id="PTHR12506:SF82">
    <property type="entry name" value="ZINC FINGER CCCH DOMAIN-CONTAINING PROTEIN 64-RELATED"/>
    <property type="match status" value="1"/>
</dbReference>
<feature type="zinc finger region" description="C3H1-type" evidence="6">
    <location>
        <begin position="269"/>
        <end position="297"/>
    </location>
</feature>
<dbReference type="Gene3D" id="4.10.1000.10">
    <property type="entry name" value="Zinc finger, CCCH-type"/>
    <property type="match status" value="1"/>
</dbReference>
<evidence type="ECO:0000256" key="3">
    <source>
        <dbReference type="ARBA" id="ARBA00022771"/>
    </source>
</evidence>
<dbReference type="Proteomes" id="UP000593562">
    <property type="component" value="Unassembled WGS sequence"/>
</dbReference>
<dbReference type="Pfam" id="PF00642">
    <property type="entry name" value="zf-CCCH"/>
    <property type="match status" value="6"/>
</dbReference>
<keyword evidence="4 6" id="KW-0862">Zinc</keyword>
<dbReference type="InterPro" id="IPR050974">
    <property type="entry name" value="Plant_ZF_CCCH"/>
</dbReference>
<dbReference type="SUPFAM" id="SSF90229">
    <property type="entry name" value="CCCH zinc finger"/>
    <property type="match status" value="6"/>
</dbReference>
<evidence type="ECO:0000256" key="7">
    <source>
        <dbReference type="SAM" id="MobiDB-lite"/>
    </source>
</evidence>
<evidence type="ECO:0000313" key="10">
    <source>
        <dbReference type="Proteomes" id="UP000593562"/>
    </source>
</evidence>
<dbReference type="Gene3D" id="2.30.30.1190">
    <property type="match status" value="4"/>
</dbReference>
<dbReference type="InParanoid" id="A0A7J7C1Y0"/>
<dbReference type="EMBL" id="JAAARO010000021">
    <property type="protein sequence ID" value="KAF5728132.1"/>
    <property type="molecule type" value="Genomic_DNA"/>
</dbReference>
<feature type="zinc finger region" description="C3H1-type" evidence="6">
    <location>
        <begin position="392"/>
        <end position="420"/>
    </location>
</feature>
<feature type="zinc finger region" description="C3H1-type" evidence="6">
    <location>
        <begin position="346"/>
        <end position="374"/>
    </location>
</feature>
<evidence type="ECO:0000256" key="6">
    <source>
        <dbReference type="PROSITE-ProRule" id="PRU00723"/>
    </source>
</evidence>
<dbReference type="GO" id="GO:0008270">
    <property type="term" value="F:zinc ion binding"/>
    <property type="evidence" value="ECO:0007669"/>
    <property type="project" value="UniProtKB-KW"/>
</dbReference>
<feature type="region of interest" description="Disordered" evidence="7">
    <location>
        <begin position="432"/>
        <end position="451"/>
    </location>
</feature>
<dbReference type="FunCoup" id="A0A7J7C1Y0">
    <property type="interactions" value="3232"/>
</dbReference>
<evidence type="ECO:0000256" key="1">
    <source>
        <dbReference type="ARBA" id="ARBA00022723"/>
    </source>
</evidence>
<feature type="zinc finger region" description="C3H1-type" evidence="6">
    <location>
        <begin position="189"/>
        <end position="217"/>
    </location>
</feature>
<protein>
    <submittedName>
        <fullName evidence="9">Zinc finger CCCH domain-containing protein 37 isoform X1</fullName>
    </submittedName>
</protein>
<feature type="zinc finger region" description="C3H1-type" evidence="6">
    <location>
        <begin position="91"/>
        <end position="119"/>
    </location>
</feature>
<dbReference type="GO" id="GO:0003729">
    <property type="term" value="F:mRNA binding"/>
    <property type="evidence" value="ECO:0007669"/>
    <property type="project" value="UniProtKB-ARBA"/>
</dbReference>
<keyword evidence="10" id="KW-1185">Reference proteome</keyword>
<dbReference type="GO" id="GO:0003677">
    <property type="term" value="F:DNA binding"/>
    <property type="evidence" value="ECO:0007669"/>
    <property type="project" value="UniProtKB-KW"/>
</dbReference>
<evidence type="ECO:0000259" key="8">
    <source>
        <dbReference type="PROSITE" id="PS50103"/>
    </source>
</evidence>
<proteinExistence type="predicted"/>
<comment type="caution">
    <text evidence="9">The sequence shown here is derived from an EMBL/GenBank/DDBJ whole genome shotgun (WGS) entry which is preliminary data.</text>
</comment>
<evidence type="ECO:0000256" key="2">
    <source>
        <dbReference type="ARBA" id="ARBA00022737"/>
    </source>
</evidence>
<sequence>MYPDRVPGGIPPAAAPTTSNLPSYSSWNSTLDVESFVSGLKRSSDVLYHQAIMGLGAHNSIGQSGAWYSTDSLAKRSRFESASYLPVYPQRPGEKDCVHYMQTRTCKFGDTCIFDHPTWVPEGGIPDWKEVPLIATSALPERPGEPDCPYFMKTQRCKYGLRCRFNHPQDNLANTGASEFADGSALPERPSEPPCAFYMKTGDCKFGATCKFHHPKGVLVQSSGYDNGNTQPSESLLKTEATMGYINLAKPAAQFTPALFHNSKGLPVRPGELDCPFYLKTGSCKYGTTCRYNHPAAAAIGHSIVASPATSLNIGVTNPAVSMYQTVDPTFSQATVGVGLTIYPQRPGQMECDYYMKTGECKFGERCRFHHPINRSAPASSMKLTLAGLPRREGSVHCPYYMKTGTCRFGVTCKFDHPPPAEVLSIATSLGTTSTDAEGKDDSKAAETAQA</sequence>
<feature type="domain" description="C3H1-type" evidence="8">
    <location>
        <begin position="346"/>
        <end position="374"/>
    </location>
</feature>
<evidence type="ECO:0000256" key="5">
    <source>
        <dbReference type="ARBA" id="ARBA00023125"/>
    </source>
</evidence>
<dbReference type="PANTHER" id="PTHR12506">
    <property type="entry name" value="PROTEIN PHOSPHATASE RELATED"/>
    <property type="match status" value="1"/>
</dbReference>
<keyword evidence="3 6" id="KW-0863">Zinc-finger</keyword>